<keyword evidence="2" id="KW-1185">Reference proteome</keyword>
<accession>A0A165XVF2</accession>
<gene>
    <name evidence="1" type="ORF">FIBSPDRAFT_900901</name>
</gene>
<organism evidence="1 2">
    <name type="scientific">Athelia psychrophila</name>
    <dbReference type="NCBI Taxonomy" id="1759441"/>
    <lineage>
        <taxon>Eukaryota</taxon>
        <taxon>Fungi</taxon>
        <taxon>Dikarya</taxon>
        <taxon>Basidiomycota</taxon>
        <taxon>Agaricomycotina</taxon>
        <taxon>Agaricomycetes</taxon>
        <taxon>Agaricomycetidae</taxon>
        <taxon>Atheliales</taxon>
        <taxon>Atheliaceae</taxon>
        <taxon>Athelia</taxon>
    </lineage>
</organism>
<dbReference type="OrthoDB" id="2748248at2759"/>
<evidence type="ECO:0000313" key="2">
    <source>
        <dbReference type="Proteomes" id="UP000076532"/>
    </source>
</evidence>
<protein>
    <recommendedName>
        <fullName evidence="3">F-box domain-containing protein</fullName>
    </recommendedName>
</protein>
<reference evidence="1 2" key="1">
    <citation type="journal article" date="2016" name="Mol. Biol. Evol.">
        <title>Comparative Genomics of Early-Diverging Mushroom-Forming Fungi Provides Insights into the Origins of Lignocellulose Decay Capabilities.</title>
        <authorList>
            <person name="Nagy L.G."/>
            <person name="Riley R."/>
            <person name="Tritt A."/>
            <person name="Adam C."/>
            <person name="Daum C."/>
            <person name="Floudas D."/>
            <person name="Sun H."/>
            <person name="Yadav J.S."/>
            <person name="Pangilinan J."/>
            <person name="Larsson K.H."/>
            <person name="Matsuura K."/>
            <person name="Barry K."/>
            <person name="Labutti K."/>
            <person name="Kuo R."/>
            <person name="Ohm R.A."/>
            <person name="Bhattacharya S.S."/>
            <person name="Shirouzu T."/>
            <person name="Yoshinaga Y."/>
            <person name="Martin F.M."/>
            <person name="Grigoriev I.V."/>
            <person name="Hibbett D.S."/>
        </authorList>
    </citation>
    <scope>NUCLEOTIDE SEQUENCE [LARGE SCALE GENOMIC DNA]</scope>
    <source>
        <strain evidence="1 2">CBS 109695</strain>
    </source>
</reference>
<sequence>MWIIDGWADRGYLPLRDTLMTLQALNHLELQLHSFSTDNLRPPIVIPTIRFLQIAGIYLRVGGLEIDPEGDVCLDDIIHSIYAESLTTLSIDGWNRIPGLDLSRDEELKSHFPSLQHLILRNISPYMPDLRVVARRFPGIERLTCHAQEPLNPATSDIHHIITQAVPCPGCRERNEDDEGDATSRQCWPKLHTIAATASDTPLDVVALHDEISHLQGAGHPIRKLKLPRHLCQMAGAEAMAYLRTIVEVDDFGMDWPTPFEFI</sequence>
<proteinExistence type="predicted"/>
<dbReference type="AlphaFoldDB" id="A0A165XVF2"/>
<evidence type="ECO:0008006" key="3">
    <source>
        <dbReference type="Google" id="ProtNLM"/>
    </source>
</evidence>
<name>A0A165XVF2_9AGAM</name>
<evidence type="ECO:0000313" key="1">
    <source>
        <dbReference type="EMBL" id="KZP08937.1"/>
    </source>
</evidence>
<dbReference type="EMBL" id="KV417711">
    <property type="protein sequence ID" value="KZP08937.1"/>
    <property type="molecule type" value="Genomic_DNA"/>
</dbReference>
<dbReference type="Proteomes" id="UP000076532">
    <property type="component" value="Unassembled WGS sequence"/>
</dbReference>